<protein>
    <submittedName>
        <fullName evidence="1">Uncharacterized protein</fullName>
    </submittedName>
</protein>
<accession>A0A6C0KD26</accession>
<sequence length="151" mass="17848">MESFKNISKEDIFRGIISPELLEQCPFIYRNICFHCGMTSLSHKNKRENTKNFTLLKILSNIIDNPVAVSQMCLWIHTRRLLSFTNRVPDETENSFAEYKNVIHSHFWKWRREKVVTHLAVFLKARRRIIVKKIIEPKLNTDVTGVVLSYL</sequence>
<dbReference type="AlphaFoldDB" id="A0A6C0KD26"/>
<name>A0A6C0KD26_9ZZZZ</name>
<evidence type="ECO:0000313" key="1">
    <source>
        <dbReference type="EMBL" id="QHU14627.1"/>
    </source>
</evidence>
<proteinExistence type="predicted"/>
<dbReference type="EMBL" id="MN740844">
    <property type="protein sequence ID" value="QHU14627.1"/>
    <property type="molecule type" value="Genomic_DNA"/>
</dbReference>
<reference evidence="1" key="1">
    <citation type="journal article" date="2020" name="Nature">
        <title>Giant virus diversity and host interactions through global metagenomics.</title>
        <authorList>
            <person name="Schulz F."/>
            <person name="Roux S."/>
            <person name="Paez-Espino D."/>
            <person name="Jungbluth S."/>
            <person name="Walsh D.A."/>
            <person name="Denef V.J."/>
            <person name="McMahon K.D."/>
            <person name="Konstantinidis K.T."/>
            <person name="Eloe-Fadrosh E.A."/>
            <person name="Kyrpides N.C."/>
            <person name="Woyke T."/>
        </authorList>
    </citation>
    <scope>NUCLEOTIDE SEQUENCE</scope>
    <source>
        <strain evidence="1">GVMAG-S-1102113-126</strain>
    </source>
</reference>
<organism evidence="1">
    <name type="scientific">viral metagenome</name>
    <dbReference type="NCBI Taxonomy" id="1070528"/>
    <lineage>
        <taxon>unclassified sequences</taxon>
        <taxon>metagenomes</taxon>
        <taxon>organismal metagenomes</taxon>
    </lineage>
</organism>